<accession>A0A917QUK8</accession>
<dbReference type="EMBL" id="BMMW01000007">
    <property type="protein sequence ID" value="GGK68836.1"/>
    <property type="molecule type" value="Genomic_DNA"/>
</dbReference>
<dbReference type="Pfam" id="PF09250">
    <property type="entry name" value="Prim-Pol"/>
    <property type="match status" value="1"/>
</dbReference>
<evidence type="ECO:0000313" key="3">
    <source>
        <dbReference type="Proteomes" id="UP000612956"/>
    </source>
</evidence>
<evidence type="ECO:0000313" key="2">
    <source>
        <dbReference type="EMBL" id="GGK68836.1"/>
    </source>
</evidence>
<gene>
    <name evidence="2" type="ORF">GCM10011591_46220</name>
</gene>
<dbReference type="SMART" id="SM00943">
    <property type="entry name" value="Prim-Pol"/>
    <property type="match status" value="1"/>
</dbReference>
<feature type="domain" description="DNA primase/polymerase bifunctional N-terminal" evidence="1">
    <location>
        <begin position="12"/>
        <end position="181"/>
    </location>
</feature>
<comment type="caution">
    <text evidence="2">The sequence shown here is derived from an EMBL/GenBank/DDBJ whole genome shotgun (WGS) entry which is preliminary data.</text>
</comment>
<dbReference type="Proteomes" id="UP000612956">
    <property type="component" value="Unassembled WGS sequence"/>
</dbReference>
<organism evidence="2 3">
    <name type="scientific">Nocardia camponoti</name>
    <dbReference type="NCBI Taxonomy" id="1616106"/>
    <lineage>
        <taxon>Bacteria</taxon>
        <taxon>Bacillati</taxon>
        <taxon>Actinomycetota</taxon>
        <taxon>Actinomycetes</taxon>
        <taxon>Mycobacteriales</taxon>
        <taxon>Nocardiaceae</taxon>
        <taxon>Nocardia</taxon>
    </lineage>
</organism>
<keyword evidence="3" id="KW-1185">Reference proteome</keyword>
<reference evidence="2" key="2">
    <citation type="submission" date="2020-09" db="EMBL/GenBank/DDBJ databases">
        <authorList>
            <person name="Sun Q."/>
            <person name="Zhou Y."/>
        </authorList>
    </citation>
    <scope>NUCLEOTIDE SEQUENCE</scope>
    <source>
        <strain evidence="2">CGMCC 4.7278</strain>
    </source>
</reference>
<proteinExistence type="predicted"/>
<name>A0A917QUK8_9NOCA</name>
<evidence type="ECO:0000259" key="1">
    <source>
        <dbReference type="SMART" id="SM00943"/>
    </source>
</evidence>
<dbReference type="InterPro" id="IPR015330">
    <property type="entry name" value="DNA_primase/pol_bifunc_N"/>
</dbReference>
<reference evidence="2" key="1">
    <citation type="journal article" date="2014" name="Int. J. Syst. Evol. Microbiol.">
        <title>Complete genome sequence of Corynebacterium casei LMG S-19264T (=DSM 44701T), isolated from a smear-ripened cheese.</title>
        <authorList>
            <consortium name="US DOE Joint Genome Institute (JGI-PGF)"/>
            <person name="Walter F."/>
            <person name="Albersmeier A."/>
            <person name="Kalinowski J."/>
            <person name="Ruckert C."/>
        </authorList>
    </citation>
    <scope>NUCLEOTIDE SEQUENCE</scope>
    <source>
        <strain evidence="2">CGMCC 4.7278</strain>
    </source>
</reference>
<dbReference type="SUPFAM" id="SSF56747">
    <property type="entry name" value="Prim-pol domain"/>
    <property type="match status" value="1"/>
</dbReference>
<protein>
    <recommendedName>
        <fullName evidence="1">DNA primase/polymerase bifunctional N-terminal domain-containing protein</fullName>
    </recommendedName>
</protein>
<sequence length="191" mass="20190">MTPPRCPDPGPLLNRGLAVFPLPPGAKAAPAGWQHTIITVGASALEAVRASWPTMSNIGIACRASGVIGIDLDRHTTGHGANVGADGVDQFAQICRWHRRRWPHTLEVATPNDGRHLLFRVPPGVVVESVSGGTSRLGPGIDIRGTGYRLGGYLAGPGSVVGGREYTIAVDTDIAMLPDWLVALIGKRDRR</sequence>
<dbReference type="CDD" id="cd04859">
    <property type="entry name" value="Prim_Pol"/>
    <property type="match status" value="1"/>
</dbReference>
<dbReference type="RefSeq" id="WP_188831185.1">
    <property type="nucleotide sequence ID" value="NZ_BMMW01000007.1"/>
</dbReference>
<dbReference type="AlphaFoldDB" id="A0A917QUK8"/>